<keyword evidence="7" id="KW-1185">Reference proteome</keyword>
<dbReference type="Gene3D" id="3.40.50.300">
    <property type="entry name" value="P-loop containing nucleotide triphosphate hydrolases"/>
    <property type="match status" value="1"/>
</dbReference>
<evidence type="ECO:0000256" key="1">
    <source>
        <dbReference type="ARBA" id="ARBA00005417"/>
    </source>
</evidence>
<dbReference type="InterPro" id="IPR003593">
    <property type="entry name" value="AAA+_ATPase"/>
</dbReference>
<evidence type="ECO:0000313" key="6">
    <source>
        <dbReference type="EMBL" id="USQ80191.1"/>
    </source>
</evidence>
<evidence type="ECO:0000256" key="2">
    <source>
        <dbReference type="ARBA" id="ARBA00022448"/>
    </source>
</evidence>
<keyword evidence="2" id="KW-0813">Transport</keyword>
<sequence>MREATRVFGADAGLFGLSLSLAAGEVHAIIGLNGAGKTTLMRAVLGMLALTGGTVSIDGTPLARVPTVTWSRVGHLVEHLFAYPELDTRTNLEVAARLHGADSLSIPGIVDTAISELGLVRYAQVRAARLSQGNRNRLGLAAALQHDPSLIVLDEPTNALDPAGVILLRELLLRRAEGGAGVLVSSHHLDEVARFADRISVLNHGQIIGSLAPGEHDLERAFFDLVHADDERRAP</sequence>
<dbReference type="PANTHER" id="PTHR43335">
    <property type="entry name" value="ABC TRANSPORTER, ATP-BINDING PROTEIN"/>
    <property type="match status" value="1"/>
</dbReference>
<evidence type="ECO:0000313" key="7">
    <source>
        <dbReference type="Proteomes" id="UP001056455"/>
    </source>
</evidence>
<dbReference type="InterPro" id="IPR017871">
    <property type="entry name" value="ABC_transporter-like_CS"/>
</dbReference>
<protein>
    <submittedName>
        <fullName evidence="6">ABC transporter ATP-binding protein</fullName>
    </submittedName>
</protein>
<dbReference type="EMBL" id="CP099489">
    <property type="protein sequence ID" value="USQ80191.1"/>
    <property type="molecule type" value="Genomic_DNA"/>
</dbReference>
<evidence type="ECO:0000256" key="3">
    <source>
        <dbReference type="ARBA" id="ARBA00022741"/>
    </source>
</evidence>
<dbReference type="SUPFAM" id="SSF52540">
    <property type="entry name" value="P-loop containing nucleoside triphosphate hydrolases"/>
    <property type="match status" value="1"/>
</dbReference>
<dbReference type="RefSeq" id="WP_252593567.1">
    <property type="nucleotide sequence ID" value="NZ_CP099489.1"/>
</dbReference>
<dbReference type="CDD" id="cd03230">
    <property type="entry name" value="ABC_DR_subfamily_A"/>
    <property type="match status" value="1"/>
</dbReference>
<feature type="domain" description="ABC transporter" evidence="5">
    <location>
        <begin position="1"/>
        <end position="229"/>
    </location>
</feature>
<accession>A0ABY4YTU9</accession>
<dbReference type="Pfam" id="PF00005">
    <property type="entry name" value="ABC_tran"/>
    <property type="match status" value="1"/>
</dbReference>
<evidence type="ECO:0000256" key="4">
    <source>
        <dbReference type="ARBA" id="ARBA00022840"/>
    </source>
</evidence>
<gene>
    <name evidence="6" type="ORF">NF556_00570</name>
</gene>
<name>A0ABY4YTU9_9MICO</name>
<dbReference type="Proteomes" id="UP001056455">
    <property type="component" value="Chromosome"/>
</dbReference>
<comment type="similarity">
    <text evidence="1">Belongs to the ABC transporter superfamily.</text>
</comment>
<dbReference type="PROSITE" id="PS00211">
    <property type="entry name" value="ABC_TRANSPORTER_1"/>
    <property type="match status" value="1"/>
</dbReference>
<reference evidence="6" key="1">
    <citation type="submission" date="2022-06" db="EMBL/GenBank/DDBJ databases">
        <title>Ornithinimicrobium HY1793.</title>
        <authorList>
            <person name="Huang Y."/>
        </authorList>
    </citation>
    <scope>NUCLEOTIDE SEQUENCE</scope>
    <source>
        <strain evidence="6">HY1793</strain>
    </source>
</reference>
<dbReference type="InterPro" id="IPR003439">
    <property type="entry name" value="ABC_transporter-like_ATP-bd"/>
</dbReference>
<evidence type="ECO:0000259" key="5">
    <source>
        <dbReference type="PROSITE" id="PS50893"/>
    </source>
</evidence>
<keyword evidence="4 6" id="KW-0067">ATP-binding</keyword>
<dbReference type="InterPro" id="IPR027417">
    <property type="entry name" value="P-loop_NTPase"/>
</dbReference>
<dbReference type="PROSITE" id="PS50893">
    <property type="entry name" value="ABC_TRANSPORTER_2"/>
    <property type="match status" value="1"/>
</dbReference>
<dbReference type="GO" id="GO:0005524">
    <property type="term" value="F:ATP binding"/>
    <property type="evidence" value="ECO:0007669"/>
    <property type="project" value="UniProtKB-KW"/>
</dbReference>
<organism evidence="6 7">
    <name type="scientific">Ornithinimicrobium faecis</name>
    <dbReference type="NCBI Taxonomy" id="2934158"/>
    <lineage>
        <taxon>Bacteria</taxon>
        <taxon>Bacillati</taxon>
        <taxon>Actinomycetota</taxon>
        <taxon>Actinomycetes</taxon>
        <taxon>Micrococcales</taxon>
        <taxon>Ornithinimicrobiaceae</taxon>
        <taxon>Ornithinimicrobium</taxon>
    </lineage>
</organism>
<keyword evidence="3" id="KW-0547">Nucleotide-binding</keyword>
<proteinExistence type="inferred from homology"/>
<dbReference type="SMART" id="SM00382">
    <property type="entry name" value="AAA"/>
    <property type="match status" value="1"/>
</dbReference>
<dbReference type="PANTHER" id="PTHR43335:SF4">
    <property type="entry name" value="ABC TRANSPORTER, ATP-BINDING PROTEIN"/>
    <property type="match status" value="1"/>
</dbReference>